<keyword evidence="2" id="KW-1185">Reference proteome</keyword>
<dbReference type="RefSeq" id="WP_137195441.1">
    <property type="nucleotide sequence ID" value="NZ_CP039965.1"/>
</dbReference>
<keyword evidence="1" id="KW-0614">Plasmid</keyword>
<geneLocation type="plasmid" evidence="1 2">
    <name>unnamed1</name>
</geneLocation>
<protein>
    <submittedName>
        <fullName evidence="1">Uncharacterized protein</fullName>
    </submittedName>
</protein>
<dbReference type="OrthoDB" id="7874397at2"/>
<dbReference type="KEGG" id="pseb:EOK75_18310"/>
<gene>
    <name evidence="1" type="ORF">EOK75_18310</name>
</gene>
<dbReference type="Proteomes" id="UP000298631">
    <property type="component" value="Plasmid unnamed1"/>
</dbReference>
<reference evidence="1 2" key="1">
    <citation type="submission" date="2019-05" db="EMBL/GenBank/DDBJ databases">
        <title>Pseudorhodobacter turbinis sp. nov., isolated from the gut of the Korean turban shell.</title>
        <authorList>
            <person name="Jeong Y.-S."/>
            <person name="Kang W.-R."/>
            <person name="Bae J.-W."/>
        </authorList>
    </citation>
    <scope>NUCLEOTIDE SEQUENCE [LARGE SCALE GENOMIC DNA]</scope>
    <source>
        <strain evidence="1 2">S12M18</strain>
        <plasmid evidence="1 2">unnamed1</plasmid>
    </source>
</reference>
<organism evidence="1 2">
    <name type="scientific">Pseudorhodobacter turbinis</name>
    <dbReference type="NCBI Taxonomy" id="2500533"/>
    <lineage>
        <taxon>Bacteria</taxon>
        <taxon>Pseudomonadati</taxon>
        <taxon>Pseudomonadota</taxon>
        <taxon>Alphaproteobacteria</taxon>
        <taxon>Rhodobacterales</taxon>
        <taxon>Paracoccaceae</taxon>
        <taxon>Pseudorhodobacter</taxon>
    </lineage>
</organism>
<name>A0A4P8EKQ5_9RHOB</name>
<evidence type="ECO:0000313" key="2">
    <source>
        <dbReference type="Proteomes" id="UP000298631"/>
    </source>
</evidence>
<evidence type="ECO:0000313" key="1">
    <source>
        <dbReference type="EMBL" id="QCO57647.1"/>
    </source>
</evidence>
<dbReference type="AlphaFoldDB" id="A0A4P8EKQ5"/>
<accession>A0A4P8EKQ5</accession>
<sequence length="159" mass="17415">MSIAWTPEFPSRQRGAAPVGTLAELPGVERRAVLYLRKWCEGPQGREAVAADVSRSFDAPRAAQTVNRFADLLEVVLRCPRRPLMRHGSDCGCFGGDESTFAHMIAASAAGDREDAMAFALTLMHPGEAFQAVQVAEDVGLSFLELSRPDYARPPYLRH</sequence>
<proteinExistence type="predicted"/>
<dbReference type="EMBL" id="CP039965">
    <property type="protein sequence ID" value="QCO57647.1"/>
    <property type="molecule type" value="Genomic_DNA"/>
</dbReference>